<name>A0A3M7QBW7_BRAPC</name>
<organism evidence="1 2">
    <name type="scientific">Brachionus plicatilis</name>
    <name type="common">Marine rotifer</name>
    <name type="synonym">Brachionus muelleri</name>
    <dbReference type="NCBI Taxonomy" id="10195"/>
    <lineage>
        <taxon>Eukaryota</taxon>
        <taxon>Metazoa</taxon>
        <taxon>Spiralia</taxon>
        <taxon>Gnathifera</taxon>
        <taxon>Rotifera</taxon>
        <taxon>Eurotatoria</taxon>
        <taxon>Monogononta</taxon>
        <taxon>Pseudotrocha</taxon>
        <taxon>Ploima</taxon>
        <taxon>Brachionidae</taxon>
        <taxon>Brachionus</taxon>
    </lineage>
</organism>
<gene>
    <name evidence="1" type="ORF">BpHYR1_026533</name>
</gene>
<proteinExistence type="predicted"/>
<keyword evidence="2" id="KW-1185">Reference proteome</keyword>
<sequence>MTKTCINEVIKLIGNLRSDVKIPACIDKIVLYLFRNEKNQIGVQPYDFCNLCRKTKKIQTTPPKNVTTVQ</sequence>
<dbReference type="OrthoDB" id="10211265at2759"/>
<reference evidence="1 2" key="1">
    <citation type="journal article" date="2018" name="Sci. Rep.">
        <title>Genomic signatures of local adaptation to the degree of environmental predictability in rotifers.</title>
        <authorList>
            <person name="Franch-Gras L."/>
            <person name="Hahn C."/>
            <person name="Garcia-Roger E.M."/>
            <person name="Carmona M.J."/>
            <person name="Serra M."/>
            <person name="Gomez A."/>
        </authorList>
    </citation>
    <scope>NUCLEOTIDE SEQUENCE [LARGE SCALE GENOMIC DNA]</scope>
    <source>
        <strain evidence="1">HYR1</strain>
    </source>
</reference>
<accession>A0A3M7QBW7</accession>
<dbReference type="AlphaFoldDB" id="A0A3M7QBW7"/>
<dbReference type="Proteomes" id="UP000276133">
    <property type="component" value="Unassembled WGS sequence"/>
</dbReference>
<evidence type="ECO:0000313" key="1">
    <source>
        <dbReference type="EMBL" id="RNA08435.1"/>
    </source>
</evidence>
<dbReference type="EMBL" id="REGN01006748">
    <property type="protein sequence ID" value="RNA08435.1"/>
    <property type="molecule type" value="Genomic_DNA"/>
</dbReference>
<protein>
    <submittedName>
        <fullName evidence="1">Uncharacterized protein</fullName>
    </submittedName>
</protein>
<feature type="non-terminal residue" evidence="1">
    <location>
        <position position="70"/>
    </location>
</feature>
<comment type="caution">
    <text evidence="1">The sequence shown here is derived from an EMBL/GenBank/DDBJ whole genome shotgun (WGS) entry which is preliminary data.</text>
</comment>
<evidence type="ECO:0000313" key="2">
    <source>
        <dbReference type="Proteomes" id="UP000276133"/>
    </source>
</evidence>